<reference evidence="3 4" key="1">
    <citation type="submission" date="2021-08" db="EMBL/GenBank/DDBJ databases">
        <authorList>
            <person name="Tuo L."/>
        </authorList>
    </citation>
    <scope>NUCLEOTIDE SEQUENCE [LARGE SCALE GENOMIC DNA]</scope>
    <source>
        <strain evidence="3 4">JCM 31229</strain>
    </source>
</reference>
<accession>A0ABS7PQF0</accession>
<dbReference type="Proteomes" id="UP000706039">
    <property type="component" value="Unassembled WGS sequence"/>
</dbReference>
<feature type="region of interest" description="Disordered" evidence="1">
    <location>
        <begin position="1"/>
        <end position="21"/>
    </location>
</feature>
<proteinExistence type="predicted"/>
<dbReference type="InterPro" id="IPR052935">
    <property type="entry name" value="Mg2+_PAP"/>
</dbReference>
<dbReference type="RefSeq" id="WP_222990599.1">
    <property type="nucleotide sequence ID" value="NZ_JAINVV010000006.1"/>
</dbReference>
<evidence type="ECO:0000256" key="1">
    <source>
        <dbReference type="SAM" id="MobiDB-lite"/>
    </source>
</evidence>
<dbReference type="EMBL" id="JAINVV010000006">
    <property type="protein sequence ID" value="MBY8823498.1"/>
    <property type="molecule type" value="Genomic_DNA"/>
</dbReference>
<dbReference type="Pfam" id="PF09949">
    <property type="entry name" value="APP1_cat"/>
    <property type="match status" value="1"/>
</dbReference>
<dbReference type="InterPro" id="IPR019236">
    <property type="entry name" value="APP1_cat"/>
</dbReference>
<protein>
    <submittedName>
        <fullName evidence="3">DUF2183 domain-containing protein</fullName>
    </submittedName>
</protein>
<keyword evidence="4" id="KW-1185">Reference proteome</keyword>
<sequence length="399" mass="43288">MTERSTFPGATRIAGEPDGAAPVSAGMTVADRFRQFLHATALELEADIDRLQNFLAGDAHGERVRMLAYAGYRNGAEMRVSGRIVRYAEPLKTGRSTWSKARAMMAIYNSHEVAGVDVRCAFGGVQHDAVSDEEGYFHFALPVDRPLPSATRWEAATLSTPRREMQAASVAVPILAPGVDDRWGIISDIDDTVIETGPTNFLKNWRRVFAERPGDRLAVPGAASLYGVIAGNHAAPTRPFFYVSSSPWNLYGFLTEFMELNRIPHGPMFLKDIGIDPTKFIKTGHDTHKLASIETILAFYPDHRFLLMGDNGQMDVDIYARAVRRFGQRVAAVFIRDVAGDCAQGPKAEALAEIARAGVATYCASGFADAVDILEKLGLARPAEAAKAAGEIPASSSDA</sequence>
<dbReference type="PANTHER" id="PTHR28208:SF3">
    <property type="entry name" value="PHOSPHATIDATE PHOSPHATASE APP1"/>
    <property type="match status" value="1"/>
</dbReference>
<organism evidence="3 4">
    <name type="scientific">Sphingomonas colocasiae</name>
    <dbReference type="NCBI Taxonomy" id="1848973"/>
    <lineage>
        <taxon>Bacteria</taxon>
        <taxon>Pseudomonadati</taxon>
        <taxon>Pseudomonadota</taxon>
        <taxon>Alphaproteobacteria</taxon>
        <taxon>Sphingomonadales</taxon>
        <taxon>Sphingomonadaceae</taxon>
        <taxon>Sphingomonas</taxon>
    </lineage>
</organism>
<evidence type="ECO:0000313" key="3">
    <source>
        <dbReference type="EMBL" id="MBY8823498.1"/>
    </source>
</evidence>
<name>A0ABS7PQF0_9SPHN</name>
<evidence type="ECO:0000259" key="2">
    <source>
        <dbReference type="Pfam" id="PF09949"/>
    </source>
</evidence>
<feature type="domain" description="Phosphatidate phosphatase APP1 catalytic" evidence="2">
    <location>
        <begin position="183"/>
        <end position="337"/>
    </location>
</feature>
<comment type="caution">
    <text evidence="3">The sequence shown here is derived from an EMBL/GenBank/DDBJ whole genome shotgun (WGS) entry which is preliminary data.</text>
</comment>
<dbReference type="PANTHER" id="PTHR28208">
    <property type="entry name" value="PHOSPHATIDATE PHOSPHATASE APP1"/>
    <property type="match status" value="1"/>
</dbReference>
<evidence type="ECO:0000313" key="4">
    <source>
        <dbReference type="Proteomes" id="UP000706039"/>
    </source>
</evidence>
<gene>
    <name evidence="3" type="ORF">K7G82_14435</name>
</gene>